<evidence type="ECO:0000259" key="10">
    <source>
        <dbReference type="Pfam" id="PF04290"/>
    </source>
</evidence>
<feature type="domain" description="Tripartite ATP-independent periplasmic transporters DctQ component" evidence="10">
    <location>
        <begin position="23"/>
        <end position="149"/>
    </location>
</feature>
<proteinExistence type="inferred from homology"/>
<dbReference type="EMBL" id="RAPK01000006">
    <property type="protein sequence ID" value="RKD76382.1"/>
    <property type="molecule type" value="Genomic_DNA"/>
</dbReference>
<evidence type="ECO:0000256" key="2">
    <source>
        <dbReference type="ARBA" id="ARBA00022448"/>
    </source>
</evidence>
<feature type="transmembrane region" description="Helical" evidence="9">
    <location>
        <begin position="86"/>
        <end position="111"/>
    </location>
</feature>
<evidence type="ECO:0000256" key="9">
    <source>
        <dbReference type="SAM" id="Phobius"/>
    </source>
</evidence>
<sequence length="163" mass="18355">MKQVKKTLDKLLLAANAFLITAMTLLSIWQVIARYFLDAPSTTSEEIIRFMLIWFTLLTATYVLGQQQHIAITFIKEKLNAGWQKGLNRFVNILWIVFGVGVMIAGGSWLLSYTYTEVAPATGLSMLFVYSALPVSGLFMTIYAVTHMVTPETYSENREETGQ</sequence>
<dbReference type="GO" id="GO:0022857">
    <property type="term" value="F:transmembrane transporter activity"/>
    <property type="evidence" value="ECO:0007669"/>
    <property type="project" value="TreeGrafter"/>
</dbReference>
<keyword evidence="2" id="KW-0813">Transport</keyword>
<dbReference type="AlphaFoldDB" id="A0A419V8J7"/>
<dbReference type="OrthoDB" id="9815614at2"/>
<dbReference type="RefSeq" id="WP_120191790.1">
    <property type="nucleotide sequence ID" value="NZ_RAPK01000006.1"/>
</dbReference>
<evidence type="ECO:0000256" key="3">
    <source>
        <dbReference type="ARBA" id="ARBA00022475"/>
    </source>
</evidence>
<feature type="transmembrane region" description="Helical" evidence="9">
    <location>
        <begin position="47"/>
        <end position="65"/>
    </location>
</feature>
<evidence type="ECO:0000313" key="11">
    <source>
        <dbReference type="EMBL" id="RKD76382.1"/>
    </source>
</evidence>
<dbReference type="Proteomes" id="UP000285120">
    <property type="component" value="Unassembled WGS sequence"/>
</dbReference>
<evidence type="ECO:0000256" key="5">
    <source>
        <dbReference type="ARBA" id="ARBA00022692"/>
    </source>
</evidence>
<comment type="caution">
    <text evidence="11">The sequence shown here is derived from an EMBL/GenBank/DDBJ whole genome shotgun (WGS) entry which is preliminary data.</text>
</comment>
<gene>
    <name evidence="11" type="ORF">ATL39_0599</name>
</gene>
<comment type="similarity">
    <text evidence="8">Belongs to the TRAP transporter small permease family.</text>
</comment>
<dbReference type="GO" id="GO:0015740">
    <property type="term" value="P:C4-dicarboxylate transport"/>
    <property type="evidence" value="ECO:0007669"/>
    <property type="project" value="TreeGrafter"/>
</dbReference>
<feature type="transmembrane region" description="Helical" evidence="9">
    <location>
        <begin position="123"/>
        <end position="145"/>
    </location>
</feature>
<keyword evidence="5 9" id="KW-0812">Transmembrane</keyword>
<evidence type="ECO:0000256" key="7">
    <source>
        <dbReference type="ARBA" id="ARBA00023136"/>
    </source>
</evidence>
<evidence type="ECO:0000313" key="12">
    <source>
        <dbReference type="Proteomes" id="UP000285120"/>
    </source>
</evidence>
<dbReference type="PANTHER" id="PTHR35011:SF2">
    <property type="entry name" value="2,3-DIKETO-L-GULONATE TRAP TRANSPORTER SMALL PERMEASE PROTEIN YIAM"/>
    <property type="match status" value="1"/>
</dbReference>
<evidence type="ECO:0000256" key="1">
    <source>
        <dbReference type="ARBA" id="ARBA00004429"/>
    </source>
</evidence>
<evidence type="ECO:0000256" key="4">
    <source>
        <dbReference type="ARBA" id="ARBA00022519"/>
    </source>
</evidence>
<name>A0A419V8J7_9BACL</name>
<dbReference type="PANTHER" id="PTHR35011">
    <property type="entry name" value="2,3-DIKETO-L-GULONATE TRAP TRANSPORTER SMALL PERMEASE PROTEIN YIAM"/>
    <property type="match status" value="1"/>
</dbReference>
<keyword evidence="12" id="KW-1185">Reference proteome</keyword>
<feature type="transmembrane region" description="Helical" evidence="9">
    <location>
        <begin position="12"/>
        <end position="32"/>
    </location>
</feature>
<dbReference type="InterPro" id="IPR055348">
    <property type="entry name" value="DctQ"/>
</dbReference>
<keyword evidence="6 9" id="KW-1133">Transmembrane helix</keyword>
<dbReference type="Pfam" id="PF04290">
    <property type="entry name" value="DctQ"/>
    <property type="match status" value="1"/>
</dbReference>
<dbReference type="InterPro" id="IPR007387">
    <property type="entry name" value="TRAP_DctQ"/>
</dbReference>
<keyword evidence="7 9" id="KW-0472">Membrane</keyword>
<comment type="subcellular location">
    <subcellularLocation>
        <location evidence="1">Cell inner membrane</location>
        <topology evidence="1">Multi-pass membrane protein</topology>
    </subcellularLocation>
</comment>
<dbReference type="GO" id="GO:0005886">
    <property type="term" value="C:plasma membrane"/>
    <property type="evidence" value="ECO:0007669"/>
    <property type="project" value="UniProtKB-SubCell"/>
</dbReference>
<protein>
    <submittedName>
        <fullName evidence="11">TRAP-type C4-dicarboxylate transport system permease small subunit</fullName>
    </submittedName>
</protein>
<accession>A0A419V8J7</accession>
<evidence type="ECO:0000256" key="8">
    <source>
        <dbReference type="ARBA" id="ARBA00038436"/>
    </source>
</evidence>
<keyword evidence="3" id="KW-1003">Cell membrane</keyword>
<organism evidence="11 12">
    <name type="scientific">Sinobaca qinghaiensis</name>
    <dbReference type="NCBI Taxonomy" id="342944"/>
    <lineage>
        <taxon>Bacteria</taxon>
        <taxon>Bacillati</taxon>
        <taxon>Bacillota</taxon>
        <taxon>Bacilli</taxon>
        <taxon>Bacillales</taxon>
        <taxon>Sporolactobacillaceae</taxon>
        <taxon>Sinobaca</taxon>
    </lineage>
</organism>
<evidence type="ECO:0000256" key="6">
    <source>
        <dbReference type="ARBA" id="ARBA00022989"/>
    </source>
</evidence>
<reference evidence="11 12" key="1">
    <citation type="submission" date="2018-09" db="EMBL/GenBank/DDBJ databases">
        <title>Genomic Encyclopedia of Archaeal and Bacterial Type Strains, Phase II (KMG-II): from individual species to whole genera.</title>
        <authorList>
            <person name="Goeker M."/>
        </authorList>
    </citation>
    <scope>NUCLEOTIDE SEQUENCE [LARGE SCALE GENOMIC DNA]</scope>
    <source>
        <strain evidence="11 12">DSM 17008</strain>
    </source>
</reference>
<keyword evidence="4" id="KW-0997">Cell inner membrane</keyword>